<evidence type="ECO:0000256" key="1">
    <source>
        <dbReference type="SAM" id="MobiDB-lite"/>
    </source>
</evidence>
<feature type="region of interest" description="Disordered" evidence="1">
    <location>
        <begin position="1"/>
        <end position="128"/>
    </location>
</feature>
<reference evidence="2" key="1">
    <citation type="submission" date="2023-01" db="EMBL/GenBank/DDBJ databases">
        <title>Colletotrichum chrysophilum M932 genome sequence.</title>
        <authorList>
            <person name="Baroncelli R."/>
        </authorList>
    </citation>
    <scope>NUCLEOTIDE SEQUENCE</scope>
    <source>
        <strain evidence="2">M932</strain>
    </source>
</reference>
<evidence type="ECO:0000313" key="3">
    <source>
        <dbReference type="Proteomes" id="UP001243330"/>
    </source>
</evidence>
<proteinExistence type="predicted"/>
<protein>
    <submittedName>
        <fullName evidence="2">Uncharacterized protein</fullName>
    </submittedName>
</protein>
<organism evidence="2 3">
    <name type="scientific">Colletotrichum chrysophilum</name>
    <dbReference type="NCBI Taxonomy" id="1836956"/>
    <lineage>
        <taxon>Eukaryota</taxon>
        <taxon>Fungi</taxon>
        <taxon>Dikarya</taxon>
        <taxon>Ascomycota</taxon>
        <taxon>Pezizomycotina</taxon>
        <taxon>Sordariomycetes</taxon>
        <taxon>Hypocreomycetidae</taxon>
        <taxon>Glomerellales</taxon>
        <taxon>Glomerellaceae</taxon>
        <taxon>Colletotrichum</taxon>
        <taxon>Colletotrichum gloeosporioides species complex</taxon>
    </lineage>
</organism>
<comment type="caution">
    <text evidence="2">The sequence shown here is derived from an EMBL/GenBank/DDBJ whole genome shotgun (WGS) entry which is preliminary data.</text>
</comment>
<gene>
    <name evidence="2" type="ORF">CCHR01_07925</name>
</gene>
<dbReference type="Proteomes" id="UP001243330">
    <property type="component" value="Unassembled WGS sequence"/>
</dbReference>
<sequence length="128" mass="13909">MDDASKKHQDALAIAQNGGTSGNSDDGDMDDTDESLDDDMMDKISSSPSIEDGGCNSITIPHSWPRRVDSLQAMRDRASPVSPAFSEAMSSSPYTETPEYPPTQHSWQHSKASASATSHHHLRGEYNE</sequence>
<accession>A0AAD9EID3</accession>
<feature type="compositionally biased region" description="Acidic residues" evidence="1">
    <location>
        <begin position="25"/>
        <end position="40"/>
    </location>
</feature>
<dbReference type="AlphaFoldDB" id="A0AAD9EID3"/>
<feature type="compositionally biased region" description="Basic and acidic residues" evidence="1">
    <location>
        <begin position="1"/>
        <end position="10"/>
    </location>
</feature>
<keyword evidence="3" id="KW-1185">Reference proteome</keyword>
<evidence type="ECO:0000313" key="2">
    <source>
        <dbReference type="EMBL" id="KAK1849480.1"/>
    </source>
</evidence>
<dbReference type="EMBL" id="JAQOWY010000143">
    <property type="protein sequence ID" value="KAK1849480.1"/>
    <property type="molecule type" value="Genomic_DNA"/>
</dbReference>
<name>A0AAD9EID3_9PEZI</name>
<feature type="compositionally biased region" description="Basic and acidic residues" evidence="1">
    <location>
        <begin position="66"/>
        <end position="78"/>
    </location>
</feature>